<feature type="signal peptide" evidence="4">
    <location>
        <begin position="1"/>
        <end position="22"/>
    </location>
</feature>
<dbReference type="EMBL" id="JACWMY010000004">
    <property type="protein sequence ID" value="MBD1364230.1"/>
    <property type="molecule type" value="Genomic_DNA"/>
</dbReference>
<dbReference type="RefSeq" id="WP_191188881.1">
    <property type="nucleotide sequence ID" value="NZ_JACWMY010000004.1"/>
</dbReference>
<dbReference type="PANTHER" id="PTHR40980:SF4">
    <property type="entry name" value="TONB-DEPENDENT RECEPTOR-LIKE BETA-BARREL DOMAIN-CONTAINING PROTEIN"/>
    <property type="match status" value="1"/>
</dbReference>
<keyword evidence="3" id="KW-0998">Cell outer membrane</keyword>
<dbReference type="Pfam" id="PF14905">
    <property type="entry name" value="OMP_b-brl_3"/>
    <property type="match status" value="1"/>
</dbReference>
<dbReference type="InterPro" id="IPR041700">
    <property type="entry name" value="OMP_b-brl_3"/>
</dbReference>
<dbReference type="InterPro" id="IPR008969">
    <property type="entry name" value="CarboxyPept-like_regulatory"/>
</dbReference>
<dbReference type="InterPro" id="IPR013783">
    <property type="entry name" value="Ig-like_fold"/>
</dbReference>
<name>A0ABR7WPI1_9SPHI</name>
<comment type="caution">
    <text evidence="6">The sequence shown here is derived from an EMBL/GenBank/DDBJ whole genome shotgun (WGS) entry which is preliminary data.</text>
</comment>
<evidence type="ECO:0000256" key="3">
    <source>
        <dbReference type="ARBA" id="ARBA00023237"/>
    </source>
</evidence>
<dbReference type="PANTHER" id="PTHR40980">
    <property type="entry name" value="PLUG DOMAIN-CONTAINING PROTEIN"/>
    <property type="match status" value="1"/>
</dbReference>
<keyword evidence="2" id="KW-0472">Membrane</keyword>
<evidence type="ECO:0000259" key="5">
    <source>
        <dbReference type="Pfam" id="PF14905"/>
    </source>
</evidence>
<accession>A0ABR7WPI1</accession>
<dbReference type="Proteomes" id="UP000606600">
    <property type="component" value="Unassembled WGS sequence"/>
</dbReference>
<organism evidence="6 7">
    <name type="scientific">Mucilaginibacter pankratovii</name>
    <dbReference type="NCBI Taxonomy" id="2772110"/>
    <lineage>
        <taxon>Bacteria</taxon>
        <taxon>Pseudomonadati</taxon>
        <taxon>Bacteroidota</taxon>
        <taxon>Sphingobacteriia</taxon>
        <taxon>Sphingobacteriales</taxon>
        <taxon>Sphingobacteriaceae</taxon>
        <taxon>Mucilaginibacter</taxon>
    </lineage>
</organism>
<reference evidence="6 7" key="1">
    <citation type="submission" date="2020-09" db="EMBL/GenBank/DDBJ databases">
        <title>Novel species of Mucilaginibacter isolated from a glacier on the Tibetan Plateau.</title>
        <authorList>
            <person name="Liu Q."/>
            <person name="Xin Y.-H."/>
        </authorList>
    </citation>
    <scope>NUCLEOTIDE SEQUENCE [LARGE SCALE GENOMIC DNA]</scope>
    <source>
        <strain evidence="6 7">ZT4R22</strain>
    </source>
</reference>
<feature type="domain" description="Outer membrane protein beta-barrel" evidence="5">
    <location>
        <begin position="386"/>
        <end position="784"/>
    </location>
</feature>
<evidence type="ECO:0000256" key="2">
    <source>
        <dbReference type="ARBA" id="ARBA00023136"/>
    </source>
</evidence>
<evidence type="ECO:0000256" key="1">
    <source>
        <dbReference type="ARBA" id="ARBA00004442"/>
    </source>
</evidence>
<dbReference type="Pfam" id="PF13620">
    <property type="entry name" value="CarboxypepD_reg"/>
    <property type="match status" value="1"/>
</dbReference>
<protein>
    <submittedName>
        <fullName evidence="6">TonB-dependent receptor family protein</fullName>
    </submittedName>
</protein>
<evidence type="ECO:0000313" key="7">
    <source>
        <dbReference type="Proteomes" id="UP000606600"/>
    </source>
</evidence>
<dbReference type="Gene3D" id="2.40.170.20">
    <property type="entry name" value="TonB-dependent receptor, beta-barrel domain"/>
    <property type="match status" value="1"/>
</dbReference>
<proteinExistence type="predicted"/>
<gene>
    <name evidence="6" type="ORF">IDJ77_10460</name>
</gene>
<keyword evidence="7" id="KW-1185">Reference proteome</keyword>
<keyword evidence="4" id="KW-0732">Signal</keyword>
<feature type="chain" id="PRO_5047524236" evidence="4">
    <location>
        <begin position="23"/>
        <end position="810"/>
    </location>
</feature>
<keyword evidence="6" id="KW-0675">Receptor</keyword>
<comment type="subcellular location">
    <subcellularLocation>
        <location evidence="1">Cell outer membrane</location>
    </subcellularLocation>
</comment>
<dbReference type="SUPFAM" id="SSF49464">
    <property type="entry name" value="Carboxypeptidase regulatory domain-like"/>
    <property type="match status" value="1"/>
</dbReference>
<dbReference type="InterPro" id="IPR036942">
    <property type="entry name" value="Beta-barrel_TonB_sf"/>
</dbReference>
<evidence type="ECO:0000256" key="4">
    <source>
        <dbReference type="SAM" id="SignalP"/>
    </source>
</evidence>
<dbReference type="Gene3D" id="2.60.40.10">
    <property type="entry name" value="Immunoglobulins"/>
    <property type="match status" value="1"/>
</dbReference>
<dbReference type="SUPFAM" id="SSF56935">
    <property type="entry name" value="Porins"/>
    <property type="match status" value="1"/>
</dbReference>
<sequence length="810" mass="89606">MRYLRITVCMALLCLFGLSVYSQPNDAHSFSLIVSIEKKQPAEAATVKLLKANAVVQTTITNLKGVASFSNIKTGDYTFLVSYTGYKPQTTRVYHFPGSISQDTITLQAASTGLQEVSITAKTLPVQYKQGKVILDVNASVTNTGSTVLEVLERSPGVTVDRNGGIALNGKAGAQVMIDDKLTYLSGTELANLLGSMSSTQVSQIELIANPTARYDASGNAGIINIKTKKNTVKGFNGSVTASFGQGVYSKSNNSLTLNYRVGKFNTFLNYNANYNTNFFSIYALRKYYNSSNQLTAILDQFSYSPGKAFNNTVKTGMDYYLNDKTTIGIVLTGTTVKRNNSNRANADWQSPQGVVDSSIYTTNTGKNRFKNGAINLNLRHKVSASQDLAIDADYLHYSIRANQDFKNELSGPNGYEEISRGNIPTTISIGSAKADYTIKVNKTDVLTFGGKASFSNTDNLADYQNLIGGNWVDDNIKNNHFIYKEKINALYSSYDTKLGKVSGQFGVRYEHTGYDASQLGNAIQKDSSFSRSYGQFFPSGYLSVEADSSNSFTLTASRRIDRPPFQNLNPFYLIINKYTYSTGDPYLLPQFSWNFEVSHQYKNLLRTAVSYNRIKNYFSQIFVADPNNDAILLYTQGNVGSTYNVGASLTLTTSPVSWWSLTTQAQYNHKQLKGFNGNTYTTEIDQLNLNANNQFSIGKKYTAELSGFYTTRARNDVAELLYPTGQMSVGISRPVFGKKGTLKFSARDVFYTNAMEGFTTFPNATEYFLLRRDSRVYSISFTYRFGKQYKTVKRTGGSASDEIDRVGNG</sequence>
<evidence type="ECO:0000313" key="6">
    <source>
        <dbReference type="EMBL" id="MBD1364230.1"/>
    </source>
</evidence>